<accession>A0AA35W1Z1</accession>
<feature type="compositionally biased region" description="Basic and acidic residues" evidence="1">
    <location>
        <begin position="49"/>
        <end position="80"/>
    </location>
</feature>
<organism evidence="3 4">
    <name type="scientific">Podarcis lilfordi</name>
    <name type="common">Lilford's wall lizard</name>
    <dbReference type="NCBI Taxonomy" id="74358"/>
    <lineage>
        <taxon>Eukaryota</taxon>
        <taxon>Metazoa</taxon>
        <taxon>Chordata</taxon>
        <taxon>Craniata</taxon>
        <taxon>Vertebrata</taxon>
        <taxon>Euteleostomi</taxon>
        <taxon>Lepidosauria</taxon>
        <taxon>Squamata</taxon>
        <taxon>Bifurcata</taxon>
        <taxon>Unidentata</taxon>
        <taxon>Episquamata</taxon>
        <taxon>Laterata</taxon>
        <taxon>Lacertibaenia</taxon>
        <taxon>Lacertidae</taxon>
        <taxon>Podarcis</taxon>
    </lineage>
</organism>
<keyword evidence="2" id="KW-0732">Signal</keyword>
<feature type="region of interest" description="Disordered" evidence="1">
    <location>
        <begin position="200"/>
        <end position="220"/>
    </location>
</feature>
<feature type="signal peptide" evidence="2">
    <location>
        <begin position="1"/>
        <end position="17"/>
    </location>
</feature>
<dbReference type="EMBL" id="CANTUW010000015">
    <property type="protein sequence ID" value="CAI7934943.1"/>
    <property type="molecule type" value="Genomic_DNA"/>
</dbReference>
<gene>
    <name evidence="3" type="ORF">PODLI_1B036197</name>
</gene>
<evidence type="ECO:0000256" key="2">
    <source>
        <dbReference type="SAM" id="SignalP"/>
    </source>
</evidence>
<dbReference type="AlphaFoldDB" id="A0AA35W1Z1"/>
<proteinExistence type="predicted"/>
<protein>
    <submittedName>
        <fullName evidence="3">Uncharacterized protein</fullName>
    </submittedName>
</protein>
<comment type="caution">
    <text evidence="3">The sequence shown here is derived from an EMBL/GenBank/DDBJ whole genome shotgun (WGS) entry which is preliminary data.</text>
</comment>
<keyword evidence="4" id="KW-1185">Reference proteome</keyword>
<feature type="chain" id="PRO_5041293296" evidence="2">
    <location>
        <begin position="18"/>
        <end position="289"/>
    </location>
</feature>
<evidence type="ECO:0000256" key="1">
    <source>
        <dbReference type="SAM" id="MobiDB-lite"/>
    </source>
</evidence>
<feature type="region of interest" description="Disordered" evidence="1">
    <location>
        <begin position="46"/>
        <end position="92"/>
    </location>
</feature>
<sequence length="289" mass="31434">MMLLLLAIRLLLRECVGMSPLPNCLLLPEVELLRWIAALPRSSRGARFRKGEEGRQGKERRIASEDKEVKGSRVGGERRIQRPPPAPQSAFRGSESLHAFCEGVFLGPLGSPPRGSQRSPLAPFPRAGIPGALWVPRGERWAMKGLTGVRDAWIETPPVPPLLVLGGPSGRRDGGAGRGVSRAKGALWVQRRLWDRGRESRKWGGGASLGQGSAAMGERARASARKTSLWGHISIMAPAGILWRGRLRFSLPPRKRPPLQGDQRGIPGKWGGRVPTPVPSCNLYPLPTP</sequence>
<dbReference type="Proteomes" id="UP001178461">
    <property type="component" value="Unassembled WGS sequence"/>
</dbReference>
<evidence type="ECO:0000313" key="3">
    <source>
        <dbReference type="EMBL" id="CAI7934943.1"/>
    </source>
</evidence>
<evidence type="ECO:0000313" key="4">
    <source>
        <dbReference type="Proteomes" id="UP001178461"/>
    </source>
</evidence>
<feature type="region of interest" description="Disordered" evidence="1">
    <location>
        <begin position="254"/>
        <end position="289"/>
    </location>
</feature>
<name>A0AA35W1Z1_9SAUR</name>
<reference evidence="3" key="1">
    <citation type="submission" date="2022-12" db="EMBL/GenBank/DDBJ databases">
        <authorList>
            <person name="Alioto T."/>
            <person name="Alioto T."/>
            <person name="Gomez Garrido J."/>
        </authorList>
    </citation>
    <scope>NUCLEOTIDE SEQUENCE</scope>
</reference>